<proteinExistence type="predicted"/>
<feature type="signal peptide" evidence="2">
    <location>
        <begin position="1"/>
        <end position="21"/>
    </location>
</feature>
<dbReference type="Proteomes" id="UP000727407">
    <property type="component" value="Unassembled WGS sequence"/>
</dbReference>
<gene>
    <name evidence="3" type="ORF">DAT39_015390</name>
</gene>
<keyword evidence="2" id="KW-0732">Signal</keyword>
<feature type="region of interest" description="Disordered" evidence="1">
    <location>
        <begin position="90"/>
        <end position="125"/>
    </location>
</feature>
<reference evidence="3" key="1">
    <citation type="submission" date="2020-07" db="EMBL/GenBank/DDBJ databases">
        <title>Clarias magur genome sequencing, assembly and annotation.</title>
        <authorList>
            <person name="Kushwaha B."/>
            <person name="Kumar R."/>
            <person name="Das P."/>
            <person name="Joshi C.G."/>
            <person name="Kumar D."/>
            <person name="Nagpure N.S."/>
            <person name="Pandey M."/>
            <person name="Agarwal S."/>
            <person name="Srivastava S."/>
            <person name="Singh M."/>
            <person name="Sahoo L."/>
            <person name="Jayasankar P."/>
            <person name="Meher P.K."/>
            <person name="Koringa P.G."/>
            <person name="Iquebal M.A."/>
            <person name="Das S.P."/>
            <person name="Bit A."/>
            <person name="Patnaik S."/>
            <person name="Patel N."/>
            <person name="Shah T.M."/>
            <person name="Hinsu A."/>
            <person name="Jena J.K."/>
        </authorList>
    </citation>
    <scope>NUCLEOTIDE SEQUENCE</scope>
    <source>
        <strain evidence="3">CIFAMagur01</strain>
        <tissue evidence="3">Testis</tissue>
    </source>
</reference>
<feature type="compositionally biased region" description="Basic and acidic residues" evidence="1">
    <location>
        <begin position="104"/>
        <end position="114"/>
    </location>
</feature>
<keyword evidence="4" id="KW-1185">Reference proteome</keyword>
<evidence type="ECO:0008006" key="5">
    <source>
        <dbReference type="Google" id="ProtNLM"/>
    </source>
</evidence>
<evidence type="ECO:0000256" key="2">
    <source>
        <dbReference type="SAM" id="SignalP"/>
    </source>
</evidence>
<sequence length="125" mass="13626">MLPSAPLGILISHVLLGMWIGTDFRGTVPLGHVRTCDGARRTDLLVVLILSDLSSCDLSGSSSFCCQPPRCPARLLWHFDSVKIQETRQGLIRTVSKNTTQQPREPDTSGEKPSTKPVKANTAEL</sequence>
<evidence type="ECO:0000256" key="1">
    <source>
        <dbReference type="SAM" id="MobiDB-lite"/>
    </source>
</evidence>
<dbReference type="AlphaFoldDB" id="A0A8J4UI21"/>
<evidence type="ECO:0000313" key="3">
    <source>
        <dbReference type="EMBL" id="KAF5894875.1"/>
    </source>
</evidence>
<organism evidence="3 4">
    <name type="scientific">Clarias magur</name>
    <name type="common">Asian catfish</name>
    <name type="synonym">Macropteronotus magur</name>
    <dbReference type="NCBI Taxonomy" id="1594786"/>
    <lineage>
        <taxon>Eukaryota</taxon>
        <taxon>Metazoa</taxon>
        <taxon>Chordata</taxon>
        <taxon>Craniata</taxon>
        <taxon>Vertebrata</taxon>
        <taxon>Euteleostomi</taxon>
        <taxon>Actinopterygii</taxon>
        <taxon>Neopterygii</taxon>
        <taxon>Teleostei</taxon>
        <taxon>Ostariophysi</taxon>
        <taxon>Siluriformes</taxon>
        <taxon>Clariidae</taxon>
        <taxon>Clarias</taxon>
    </lineage>
</organism>
<protein>
    <recommendedName>
        <fullName evidence="5">Secreted protein</fullName>
    </recommendedName>
</protein>
<name>A0A8J4UI21_CLAMG</name>
<accession>A0A8J4UI21</accession>
<comment type="caution">
    <text evidence="3">The sequence shown here is derived from an EMBL/GenBank/DDBJ whole genome shotgun (WGS) entry which is preliminary data.</text>
</comment>
<evidence type="ECO:0000313" key="4">
    <source>
        <dbReference type="Proteomes" id="UP000727407"/>
    </source>
</evidence>
<feature type="chain" id="PRO_5035219120" description="Secreted protein" evidence="2">
    <location>
        <begin position="22"/>
        <end position="125"/>
    </location>
</feature>
<dbReference type="EMBL" id="QNUK01000351">
    <property type="protein sequence ID" value="KAF5894875.1"/>
    <property type="molecule type" value="Genomic_DNA"/>
</dbReference>